<evidence type="ECO:0000313" key="2">
    <source>
        <dbReference type="EMBL" id="SBQ60791.1"/>
    </source>
</evidence>
<sequence length="79" mass="8468">ETLFSLFLGILCRRSRALTPKVTGQQDTELGNWCCGSGSGGSEPCRTSPLQKCLLLICCHTHLSSPVVCLPCHCVCVCV</sequence>
<reference evidence="2" key="2">
    <citation type="submission" date="2016-06" db="EMBL/GenBank/DDBJ databases">
        <title>The genome of a short-lived fish provides insights into sex chromosome evolution and the genetic control of aging.</title>
        <authorList>
            <person name="Reichwald K."/>
            <person name="Felder M."/>
            <person name="Petzold A."/>
            <person name="Koch P."/>
            <person name="Groth M."/>
            <person name="Platzer M."/>
        </authorList>
    </citation>
    <scope>NUCLEOTIDE SEQUENCE</scope>
    <source>
        <tissue evidence="2">Brain</tissue>
    </source>
</reference>
<feature type="non-terminal residue" evidence="2">
    <location>
        <position position="79"/>
    </location>
</feature>
<proteinExistence type="predicted"/>
<feature type="signal peptide" evidence="1">
    <location>
        <begin position="1"/>
        <end position="17"/>
    </location>
</feature>
<keyword evidence="1" id="KW-0732">Signal</keyword>
<reference evidence="2" key="1">
    <citation type="submission" date="2016-05" db="EMBL/GenBank/DDBJ databases">
        <authorList>
            <person name="Lavstsen T."/>
            <person name="Jespersen J.S."/>
        </authorList>
    </citation>
    <scope>NUCLEOTIDE SEQUENCE</scope>
    <source>
        <tissue evidence="2">Brain</tissue>
    </source>
</reference>
<dbReference type="AlphaFoldDB" id="A0A1A8FPU3"/>
<accession>A0A1A8FPU3</accession>
<evidence type="ECO:0000256" key="1">
    <source>
        <dbReference type="SAM" id="SignalP"/>
    </source>
</evidence>
<protein>
    <submittedName>
        <fullName evidence="2">Uncharacterized protein</fullName>
    </submittedName>
</protein>
<gene>
    <name evidence="2" type="primary">Nfu_g_1_013928</name>
</gene>
<feature type="non-terminal residue" evidence="2">
    <location>
        <position position="1"/>
    </location>
</feature>
<feature type="chain" id="PRO_5008370066" evidence="1">
    <location>
        <begin position="18"/>
        <end position="79"/>
    </location>
</feature>
<dbReference type="EMBL" id="HAEB01014264">
    <property type="protein sequence ID" value="SBQ60791.1"/>
    <property type="molecule type" value="Transcribed_RNA"/>
</dbReference>
<name>A0A1A8FPU3_9TELE</name>
<organism evidence="2">
    <name type="scientific">Nothobranchius korthausae</name>
    <dbReference type="NCBI Taxonomy" id="1143690"/>
    <lineage>
        <taxon>Eukaryota</taxon>
        <taxon>Metazoa</taxon>
        <taxon>Chordata</taxon>
        <taxon>Craniata</taxon>
        <taxon>Vertebrata</taxon>
        <taxon>Euteleostomi</taxon>
        <taxon>Actinopterygii</taxon>
        <taxon>Neopterygii</taxon>
        <taxon>Teleostei</taxon>
        <taxon>Neoteleostei</taxon>
        <taxon>Acanthomorphata</taxon>
        <taxon>Ovalentaria</taxon>
        <taxon>Atherinomorphae</taxon>
        <taxon>Cyprinodontiformes</taxon>
        <taxon>Nothobranchiidae</taxon>
        <taxon>Nothobranchius</taxon>
    </lineage>
</organism>